<proteinExistence type="predicted"/>
<gene>
    <name evidence="1" type="ORF">EUX98_g9407</name>
</gene>
<evidence type="ECO:0008006" key="3">
    <source>
        <dbReference type="Google" id="ProtNLM"/>
    </source>
</evidence>
<sequence length="208" mass="23355">MLGIFGNTPFCKRTPPRPQACAADLVWWQQLLSAPIPPHRLINPFDISDAYAFWDASTSVGIGICIGSKWRAWKLRSDWKRKHRDICWAEAVGFELLAIALLTNSTDSHLIMYGDNQGVVEGWWNKHSNNPEVNLVFRRVHKLLSRTQSTVYTRYVASAENPADDPSRGVFPHISLLLPPVLIPAELQDVILDYSHAELLAGSSSKPI</sequence>
<dbReference type="InterPro" id="IPR052055">
    <property type="entry name" value="Hepadnavirus_pol/RT"/>
</dbReference>
<evidence type="ECO:0000313" key="1">
    <source>
        <dbReference type="EMBL" id="THH15790.1"/>
    </source>
</evidence>
<dbReference type="AlphaFoldDB" id="A0A4S4LZB8"/>
<accession>A0A4S4LZB8</accession>
<name>A0A4S4LZB8_9APHY</name>
<evidence type="ECO:0000313" key="2">
    <source>
        <dbReference type="Proteomes" id="UP000308730"/>
    </source>
</evidence>
<dbReference type="PANTHER" id="PTHR33050">
    <property type="entry name" value="REVERSE TRANSCRIPTASE DOMAIN-CONTAINING PROTEIN"/>
    <property type="match status" value="1"/>
</dbReference>
<reference evidence="1 2" key="1">
    <citation type="submission" date="2019-02" db="EMBL/GenBank/DDBJ databases">
        <title>Genome sequencing of the rare red list fungi Antrodiella citrinella (Flaviporus citrinellus).</title>
        <authorList>
            <person name="Buettner E."/>
            <person name="Kellner H."/>
        </authorList>
    </citation>
    <scope>NUCLEOTIDE SEQUENCE [LARGE SCALE GENOMIC DNA]</scope>
    <source>
        <strain evidence="1 2">DSM 108506</strain>
    </source>
</reference>
<keyword evidence="2" id="KW-1185">Reference proteome</keyword>
<dbReference type="OrthoDB" id="3267267at2759"/>
<comment type="caution">
    <text evidence="1">The sequence shown here is derived from an EMBL/GenBank/DDBJ whole genome shotgun (WGS) entry which is preliminary data.</text>
</comment>
<protein>
    <recommendedName>
        <fullName evidence="3">RNase H type-1 domain-containing protein</fullName>
    </recommendedName>
</protein>
<dbReference type="PANTHER" id="PTHR33050:SF7">
    <property type="entry name" value="RIBONUCLEASE H"/>
    <property type="match status" value="1"/>
</dbReference>
<organism evidence="1 2">
    <name type="scientific">Antrodiella citrinella</name>
    <dbReference type="NCBI Taxonomy" id="2447956"/>
    <lineage>
        <taxon>Eukaryota</taxon>
        <taxon>Fungi</taxon>
        <taxon>Dikarya</taxon>
        <taxon>Basidiomycota</taxon>
        <taxon>Agaricomycotina</taxon>
        <taxon>Agaricomycetes</taxon>
        <taxon>Polyporales</taxon>
        <taxon>Steccherinaceae</taxon>
        <taxon>Antrodiella</taxon>
    </lineage>
</organism>
<dbReference type="Proteomes" id="UP000308730">
    <property type="component" value="Unassembled WGS sequence"/>
</dbReference>
<dbReference type="EMBL" id="SGPM01000787">
    <property type="protein sequence ID" value="THH15790.1"/>
    <property type="molecule type" value="Genomic_DNA"/>
</dbReference>